<dbReference type="OrthoDB" id="3945172at2759"/>
<evidence type="ECO:0000256" key="1">
    <source>
        <dbReference type="SAM" id="MobiDB-lite"/>
    </source>
</evidence>
<sequence length="125" mass="13963">MTTSPSEFLLFYRRVITSPVPRSLAKRASIRGSQTRSSRGLHQSLYARQQKGNGTEQTHTLDRDDRTNIQVEQSQRGRESRAEGDGGTATTQKDDRSNTARAKKEHPEAPDVVIGMQDERGTKGH</sequence>
<protein>
    <submittedName>
        <fullName evidence="2">Uncharacterized protein</fullName>
    </submittedName>
</protein>
<proteinExistence type="predicted"/>
<accession>A0A9P4URC0</accession>
<dbReference type="Proteomes" id="UP000799441">
    <property type="component" value="Unassembled WGS sequence"/>
</dbReference>
<name>A0A9P4URC0_9PEZI</name>
<reference evidence="2" key="1">
    <citation type="journal article" date="2020" name="Stud. Mycol.">
        <title>101 Dothideomycetes genomes: a test case for predicting lifestyles and emergence of pathogens.</title>
        <authorList>
            <person name="Haridas S."/>
            <person name="Albert R."/>
            <person name="Binder M."/>
            <person name="Bloem J."/>
            <person name="Labutti K."/>
            <person name="Salamov A."/>
            <person name="Andreopoulos B."/>
            <person name="Baker S."/>
            <person name="Barry K."/>
            <person name="Bills G."/>
            <person name="Bluhm B."/>
            <person name="Cannon C."/>
            <person name="Castanera R."/>
            <person name="Culley D."/>
            <person name="Daum C."/>
            <person name="Ezra D."/>
            <person name="Gonzalez J."/>
            <person name="Henrissat B."/>
            <person name="Kuo A."/>
            <person name="Liang C."/>
            <person name="Lipzen A."/>
            <person name="Lutzoni F."/>
            <person name="Magnuson J."/>
            <person name="Mondo S."/>
            <person name="Nolan M."/>
            <person name="Ohm R."/>
            <person name="Pangilinan J."/>
            <person name="Park H.-J."/>
            <person name="Ramirez L."/>
            <person name="Alfaro M."/>
            <person name="Sun H."/>
            <person name="Tritt A."/>
            <person name="Yoshinaga Y."/>
            <person name="Zwiers L.-H."/>
            <person name="Turgeon B."/>
            <person name="Goodwin S."/>
            <person name="Spatafora J."/>
            <person name="Crous P."/>
            <person name="Grigoriev I."/>
        </authorList>
    </citation>
    <scope>NUCLEOTIDE SEQUENCE</scope>
    <source>
        <strain evidence="2">CBS 116435</strain>
    </source>
</reference>
<evidence type="ECO:0000313" key="2">
    <source>
        <dbReference type="EMBL" id="KAF2721920.1"/>
    </source>
</evidence>
<organism evidence="2 3">
    <name type="scientific">Polychaeton citri CBS 116435</name>
    <dbReference type="NCBI Taxonomy" id="1314669"/>
    <lineage>
        <taxon>Eukaryota</taxon>
        <taxon>Fungi</taxon>
        <taxon>Dikarya</taxon>
        <taxon>Ascomycota</taxon>
        <taxon>Pezizomycotina</taxon>
        <taxon>Dothideomycetes</taxon>
        <taxon>Dothideomycetidae</taxon>
        <taxon>Capnodiales</taxon>
        <taxon>Capnodiaceae</taxon>
        <taxon>Polychaeton</taxon>
    </lineage>
</organism>
<feature type="compositionally biased region" description="Basic and acidic residues" evidence="1">
    <location>
        <begin position="75"/>
        <end position="84"/>
    </location>
</feature>
<comment type="caution">
    <text evidence="2">The sequence shown here is derived from an EMBL/GenBank/DDBJ whole genome shotgun (WGS) entry which is preliminary data.</text>
</comment>
<dbReference type="EMBL" id="MU003786">
    <property type="protein sequence ID" value="KAF2721920.1"/>
    <property type="molecule type" value="Genomic_DNA"/>
</dbReference>
<keyword evidence="3" id="KW-1185">Reference proteome</keyword>
<gene>
    <name evidence="2" type="ORF">K431DRAFT_284369</name>
</gene>
<feature type="compositionally biased region" description="Polar residues" evidence="1">
    <location>
        <begin position="31"/>
        <end position="58"/>
    </location>
</feature>
<feature type="region of interest" description="Disordered" evidence="1">
    <location>
        <begin position="24"/>
        <end position="125"/>
    </location>
</feature>
<dbReference type="AlphaFoldDB" id="A0A9P4URC0"/>
<evidence type="ECO:0000313" key="3">
    <source>
        <dbReference type="Proteomes" id="UP000799441"/>
    </source>
</evidence>